<dbReference type="OrthoDB" id="9797416at2"/>
<dbReference type="NCBIfam" id="TIGR01549">
    <property type="entry name" value="HAD-SF-IA-v1"/>
    <property type="match status" value="1"/>
</dbReference>
<dbReference type="GO" id="GO:0000287">
    <property type="term" value="F:magnesium ion binding"/>
    <property type="evidence" value="ECO:0007669"/>
    <property type="project" value="UniProtKB-UniRule"/>
</dbReference>
<dbReference type="GO" id="GO:0019509">
    <property type="term" value="P:L-methionine salvage from methylthioadenosine"/>
    <property type="evidence" value="ECO:0007669"/>
    <property type="project" value="UniProtKB-UniRule"/>
</dbReference>
<dbReference type="Proteomes" id="UP000266313">
    <property type="component" value="Chromosome"/>
</dbReference>
<keyword evidence="1 4" id="KW-0028">Amino-acid biosynthesis</keyword>
<comment type="similarity">
    <text evidence="4">Belongs to the HAD-like hydrolase superfamily. MasA/MtnC family.</text>
</comment>
<sequence length="226" mass="25205">MIRAILTDIEGTTSSISFVKDVLFPYSRERMMSFVAHHAADPDVAKLLHEARTLCGMELSTEAVAEQLIRWIDEDRKAPPLKALQGMIWEDGYRNGDYCGHIYEDAMRKLKEWKAQGIDLYVFSSGSVHAQKLLFGHTEYGDLTPLFSGYFDTRIGPKQEEASYRTIARQIGLPPASILFLSDIVGELDAAKSAGFLTCQLVREGTDLDPSAYNRAANFDTISISS</sequence>
<evidence type="ECO:0000313" key="6">
    <source>
        <dbReference type="Proteomes" id="UP000266313"/>
    </source>
</evidence>
<dbReference type="GO" id="GO:0043874">
    <property type="term" value="F:acireductone synthase activity"/>
    <property type="evidence" value="ECO:0007669"/>
    <property type="project" value="UniProtKB-EC"/>
</dbReference>
<dbReference type="SFLD" id="SFLDG01133">
    <property type="entry name" value="C1.5.4:_Enolase-phosphatase_Li"/>
    <property type="match status" value="1"/>
</dbReference>
<dbReference type="EC" id="3.1.3.77" evidence="4"/>
<keyword evidence="2 4" id="KW-0378">Hydrolase</keyword>
<keyword evidence="6" id="KW-1185">Reference proteome</keyword>
<dbReference type="PANTHER" id="PTHR20371:SF1">
    <property type="entry name" value="ENOLASE-PHOSPHATASE E1"/>
    <property type="match status" value="1"/>
</dbReference>
<dbReference type="EMBL" id="AP017928">
    <property type="protein sequence ID" value="BBA34455.1"/>
    <property type="molecule type" value="Genomic_DNA"/>
</dbReference>
<dbReference type="NCBIfam" id="TIGR01691">
    <property type="entry name" value="enolase-ppase"/>
    <property type="match status" value="1"/>
</dbReference>
<comment type="catalytic activity">
    <reaction evidence="4">
        <text>5-methylsulfanyl-2,3-dioxopentyl phosphate + H2O = 1,2-dihydroxy-5-(methylsulfanyl)pent-1-en-3-one + phosphate</text>
        <dbReference type="Rhea" id="RHEA:21700"/>
        <dbReference type="ChEBI" id="CHEBI:15377"/>
        <dbReference type="ChEBI" id="CHEBI:43474"/>
        <dbReference type="ChEBI" id="CHEBI:49252"/>
        <dbReference type="ChEBI" id="CHEBI:58828"/>
        <dbReference type="EC" id="3.1.3.77"/>
    </reaction>
</comment>
<dbReference type="SUPFAM" id="SSF56784">
    <property type="entry name" value="HAD-like"/>
    <property type="match status" value="1"/>
</dbReference>
<dbReference type="HAMAP" id="MF_01681">
    <property type="entry name" value="Salvage_MtnC"/>
    <property type="match status" value="1"/>
</dbReference>
<name>A0A250KS12_9GAMM</name>
<dbReference type="InterPro" id="IPR023214">
    <property type="entry name" value="HAD_sf"/>
</dbReference>
<evidence type="ECO:0000256" key="2">
    <source>
        <dbReference type="ARBA" id="ARBA00022801"/>
    </source>
</evidence>
<comment type="subunit">
    <text evidence="4">Monomer.</text>
</comment>
<dbReference type="KEGG" id="mmai:sS8_2503"/>
<dbReference type="AlphaFoldDB" id="A0A250KS12"/>
<dbReference type="GO" id="GO:0043716">
    <property type="term" value="F:2-hydroxy-3-keto-5-methylthiopentenyl-1-phosphate phosphatase activity"/>
    <property type="evidence" value="ECO:0007669"/>
    <property type="project" value="UniProtKB-UniRule"/>
</dbReference>
<protein>
    <recommendedName>
        <fullName evidence="4">Enolase-phosphatase E1</fullName>
        <ecNumber evidence="4">3.1.3.77</ecNumber>
    </recommendedName>
    <alternativeName>
        <fullName evidence="4">2,3-diketo-5-methylthio-1-phosphopentane phosphatase</fullName>
    </alternativeName>
</protein>
<dbReference type="GO" id="GO:0043715">
    <property type="term" value="F:2,3-diketo-5-methylthiopentyl-1-phosphate enolase activity"/>
    <property type="evidence" value="ECO:0007669"/>
    <property type="project" value="UniProtKB-UniRule"/>
</dbReference>
<reference evidence="5 6" key="1">
    <citation type="submission" date="2016-12" db="EMBL/GenBank/DDBJ databases">
        <title>Genome sequencing of Methylocaldum marinum.</title>
        <authorList>
            <person name="Takeuchi M."/>
            <person name="Kamagata Y."/>
            <person name="Hiraoka S."/>
            <person name="Oshima K."/>
            <person name="Hattori M."/>
            <person name="Iwasaki W."/>
        </authorList>
    </citation>
    <scope>NUCLEOTIDE SEQUENCE [LARGE SCALE GENOMIC DNA]</scope>
    <source>
        <strain evidence="5 6">S8</strain>
    </source>
</reference>
<dbReference type="UniPathway" id="UPA00904">
    <property type="reaction ID" value="UER00876"/>
</dbReference>
<dbReference type="SFLD" id="SFLDF00044">
    <property type="entry name" value="enolase-phosphatase"/>
    <property type="match status" value="1"/>
</dbReference>
<organism evidence="5 6">
    <name type="scientific">Methylocaldum marinum</name>
    <dbReference type="NCBI Taxonomy" id="1432792"/>
    <lineage>
        <taxon>Bacteria</taxon>
        <taxon>Pseudomonadati</taxon>
        <taxon>Pseudomonadota</taxon>
        <taxon>Gammaproteobacteria</taxon>
        <taxon>Methylococcales</taxon>
        <taxon>Methylococcaceae</taxon>
        <taxon>Methylocaldum</taxon>
    </lineage>
</organism>
<evidence type="ECO:0000256" key="4">
    <source>
        <dbReference type="HAMAP-Rule" id="MF_01681"/>
    </source>
</evidence>
<dbReference type="PANTHER" id="PTHR20371">
    <property type="entry name" value="ENOLASE-PHOSPHATASE E1"/>
    <property type="match status" value="1"/>
</dbReference>
<dbReference type="Gene3D" id="3.40.50.1000">
    <property type="entry name" value="HAD superfamily/HAD-like"/>
    <property type="match status" value="1"/>
</dbReference>
<proteinExistence type="inferred from homology"/>
<keyword evidence="4" id="KW-0460">Magnesium</keyword>
<dbReference type="Gene3D" id="1.10.720.60">
    <property type="match status" value="1"/>
</dbReference>
<dbReference type="SFLD" id="SFLDG01129">
    <property type="entry name" value="C1.5:_HAD__Beta-PGM__Phosphata"/>
    <property type="match status" value="1"/>
</dbReference>
<gene>
    <name evidence="4" type="primary">mtnC</name>
    <name evidence="5" type="ORF">sS8_2503</name>
</gene>
<dbReference type="RefSeq" id="WP_119629853.1">
    <property type="nucleotide sequence ID" value="NZ_AP017928.1"/>
</dbReference>
<keyword evidence="4" id="KW-0479">Metal-binding</keyword>
<dbReference type="InterPro" id="IPR036412">
    <property type="entry name" value="HAD-like_sf"/>
</dbReference>
<accession>A0A250KS12</accession>
<dbReference type="InterPro" id="IPR023943">
    <property type="entry name" value="Enolase-ppase_E1"/>
</dbReference>
<evidence type="ECO:0000256" key="1">
    <source>
        <dbReference type="ARBA" id="ARBA00022605"/>
    </source>
</evidence>
<dbReference type="SFLD" id="SFLDS00003">
    <property type="entry name" value="Haloacid_Dehalogenase"/>
    <property type="match status" value="1"/>
</dbReference>
<dbReference type="CDD" id="cd01629">
    <property type="entry name" value="HAD_EP"/>
    <property type="match status" value="1"/>
</dbReference>
<comment type="pathway">
    <text evidence="4">Amino-acid biosynthesis; L-methionine biosynthesis via salvage pathway; L-methionine from S-methyl-5-thio-alpha-D-ribose 1-phosphate: step 4/6.</text>
</comment>
<keyword evidence="3 4" id="KW-0486">Methionine biosynthesis</keyword>
<dbReference type="Pfam" id="PF00702">
    <property type="entry name" value="Hydrolase"/>
    <property type="match status" value="1"/>
</dbReference>
<evidence type="ECO:0000256" key="3">
    <source>
        <dbReference type="ARBA" id="ARBA00023167"/>
    </source>
</evidence>
<comment type="function">
    <text evidence="4">Bifunctional enzyme that catalyzes the enolization of 2,3-diketo-5-methylthiopentyl-1-phosphate (DK-MTP-1-P) into the intermediate 2-hydroxy-3-keto-5-methylthiopentenyl-1-phosphate (HK-MTPenyl-1-P), which is then dephosphorylated to form the acireductone 1,2-dihydroxy-3-keto-5-methylthiopentene (DHK-MTPene).</text>
</comment>
<comment type="cofactor">
    <cofactor evidence="4">
        <name>Mg(2+)</name>
        <dbReference type="ChEBI" id="CHEBI:18420"/>
    </cofactor>
    <text evidence="4">Binds 1 Mg(2+) ion per subunit.</text>
</comment>
<comment type="pathway">
    <text evidence="4">Amino-acid biosynthesis; L-methionine biosynthesis via salvage pathway; L-methionine from S-methyl-5-thio-alpha-D-ribose 1-phosphate: step 3/6.</text>
</comment>
<evidence type="ECO:0000313" key="5">
    <source>
        <dbReference type="EMBL" id="BBA34455.1"/>
    </source>
</evidence>
<dbReference type="InterPro" id="IPR006439">
    <property type="entry name" value="HAD-SF_hydro_IA"/>
</dbReference>